<evidence type="ECO:0000256" key="5">
    <source>
        <dbReference type="ARBA" id="ARBA00022574"/>
    </source>
</evidence>
<dbReference type="VEuPathDB" id="TriTrypDB:TcIL3000_3_2300"/>
<dbReference type="GO" id="GO:0005782">
    <property type="term" value="C:peroxisomal matrix"/>
    <property type="evidence" value="ECO:0007669"/>
    <property type="project" value="UniProtKB-SubCell"/>
</dbReference>
<dbReference type="InterPro" id="IPR044536">
    <property type="entry name" value="PEX7"/>
</dbReference>
<keyword evidence="6" id="KW-0677">Repeat</keyword>
<keyword evidence="5 13" id="KW-0853">WD repeat</keyword>
<sequence>MPSFNLHPGFAGHGLRCNPWMPTQFVISASEHFGVAGSGKVYVVNTAKGFPPHSPVQLVGCWGTSDGAFDACFSGVDRNVVSVACGDGVKLYNLQQSFNRDAVMPIVHLTEHRAEVSGVTWCHDSLFSSSWDGTVKLYKAANLQASSATFHEHAKEVYEVTCCAHHPASFLSCSGDGTWKLWDTRTPRSVMTQAGHSHQIILSIDWNKHDNSIFATGGVDRMVQLWDLRKPQQPIASLPGHANACRRVRFSPHSRTVLASSGYDCRVCVWDLSQPQRPLTARYAHHREFVAGLEWSLDVPNSLASASWDGSVFFLVSGQPPNPSPPVPQLPAAVPPPRVRRLPPPGVPDLQPMLPPVPKVQ</sequence>
<dbReference type="PANTHER" id="PTHR46027">
    <property type="entry name" value="PEROXISOMAL TARGETING SIGNAL 2 RECEPTOR"/>
    <property type="match status" value="1"/>
</dbReference>
<evidence type="ECO:0000313" key="15">
    <source>
        <dbReference type="EMBL" id="CCC89798.1"/>
    </source>
</evidence>
<evidence type="ECO:0000256" key="12">
    <source>
        <dbReference type="ARBA" id="ARBA00032565"/>
    </source>
</evidence>
<dbReference type="GO" id="GO:0005840">
    <property type="term" value="C:ribosome"/>
    <property type="evidence" value="ECO:0007669"/>
    <property type="project" value="UniProtKB-KW"/>
</dbReference>
<keyword evidence="4" id="KW-0963">Cytoplasm</keyword>
<feature type="repeat" description="WD" evidence="13">
    <location>
        <begin position="238"/>
        <end position="280"/>
    </location>
</feature>
<name>G0UK93_TRYCI</name>
<reference evidence="15" key="1">
    <citation type="journal article" date="2012" name="Proc. Natl. Acad. Sci. U.S.A.">
        <title>Antigenic diversity is generated by distinct evolutionary mechanisms in African trypanosome species.</title>
        <authorList>
            <person name="Jackson A.P."/>
            <person name="Berry A."/>
            <person name="Aslett M."/>
            <person name="Allison H.C."/>
            <person name="Burton P."/>
            <person name="Vavrova-Anderson J."/>
            <person name="Brown R."/>
            <person name="Browne H."/>
            <person name="Corton N."/>
            <person name="Hauser H."/>
            <person name="Gamble J."/>
            <person name="Gilderthorp R."/>
            <person name="Marcello L."/>
            <person name="McQuillan J."/>
            <person name="Otto T.D."/>
            <person name="Quail M.A."/>
            <person name="Sanders M.J."/>
            <person name="van Tonder A."/>
            <person name="Ginger M.L."/>
            <person name="Field M.C."/>
            <person name="Barry J.D."/>
            <person name="Hertz-Fowler C."/>
            <person name="Berriman M."/>
        </authorList>
    </citation>
    <scope>NUCLEOTIDE SEQUENCE</scope>
    <source>
        <strain evidence="15">IL3000</strain>
    </source>
</reference>
<evidence type="ECO:0000256" key="7">
    <source>
        <dbReference type="ARBA" id="ARBA00022927"/>
    </source>
</evidence>
<evidence type="ECO:0000256" key="13">
    <source>
        <dbReference type="PROSITE-ProRule" id="PRU00221"/>
    </source>
</evidence>
<dbReference type="InterPro" id="IPR019775">
    <property type="entry name" value="WD40_repeat_CS"/>
</dbReference>
<feature type="repeat" description="WD" evidence="13">
    <location>
        <begin position="201"/>
        <end position="236"/>
    </location>
</feature>
<dbReference type="InterPro" id="IPR020472">
    <property type="entry name" value="WD40_PAC1"/>
</dbReference>
<dbReference type="InterPro" id="IPR036322">
    <property type="entry name" value="WD40_repeat_dom_sf"/>
</dbReference>
<feature type="repeat" description="WD" evidence="13">
    <location>
        <begin position="150"/>
        <end position="192"/>
    </location>
</feature>
<dbReference type="PROSITE" id="PS50294">
    <property type="entry name" value="WD_REPEATS_REGION"/>
    <property type="match status" value="1"/>
</dbReference>
<keyword evidence="8" id="KW-0689">Ribosomal protein</keyword>
<evidence type="ECO:0000256" key="2">
    <source>
        <dbReference type="ARBA" id="ARBA00004514"/>
    </source>
</evidence>
<dbReference type="EMBL" id="HE575316">
    <property type="protein sequence ID" value="CCC89798.1"/>
    <property type="molecule type" value="Genomic_DNA"/>
</dbReference>
<dbReference type="GO" id="GO:0016558">
    <property type="term" value="P:protein import into peroxisome matrix"/>
    <property type="evidence" value="ECO:0007669"/>
    <property type="project" value="InterPro"/>
</dbReference>
<dbReference type="Pfam" id="PF00400">
    <property type="entry name" value="WD40"/>
    <property type="match status" value="4"/>
</dbReference>
<comment type="similarity">
    <text evidence="11">Belongs to the WD repeat peroxin-7 family.</text>
</comment>
<dbReference type="PROSITE" id="PS00678">
    <property type="entry name" value="WD_REPEATS_1"/>
    <property type="match status" value="1"/>
</dbReference>
<evidence type="ECO:0000256" key="10">
    <source>
        <dbReference type="ARBA" id="ARBA00023274"/>
    </source>
</evidence>
<dbReference type="Gene3D" id="2.130.10.10">
    <property type="entry name" value="YVTN repeat-like/Quinoprotein amine dehydrogenase"/>
    <property type="match status" value="1"/>
</dbReference>
<dbReference type="InterPro" id="IPR001680">
    <property type="entry name" value="WD40_rpt"/>
</dbReference>
<accession>G0UK93</accession>
<dbReference type="PROSITE" id="PS50082">
    <property type="entry name" value="WD_REPEATS_2"/>
    <property type="match status" value="3"/>
</dbReference>
<organism evidence="15">
    <name type="scientific">Trypanosoma congolense (strain IL3000)</name>
    <dbReference type="NCBI Taxonomy" id="1068625"/>
    <lineage>
        <taxon>Eukaryota</taxon>
        <taxon>Discoba</taxon>
        <taxon>Euglenozoa</taxon>
        <taxon>Kinetoplastea</taxon>
        <taxon>Metakinetoplastina</taxon>
        <taxon>Trypanosomatida</taxon>
        <taxon>Trypanosomatidae</taxon>
        <taxon>Trypanosoma</taxon>
        <taxon>Nannomonas</taxon>
    </lineage>
</organism>
<evidence type="ECO:0000256" key="11">
    <source>
        <dbReference type="ARBA" id="ARBA00024017"/>
    </source>
</evidence>
<keyword evidence="7" id="KW-0653">Protein transport</keyword>
<keyword evidence="3" id="KW-0813">Transport</keyword>
<dbReference type="GO" id="GO:0005829">
    <property type="term" value="C:cytosol"/>
    <property type="evidence" value="ECO:0007669"/>
    <property type="project" value="UniProtKB-SubCell"/>
</dbReference>
<feature type="region of interest" description="Disordered" evidence="14">
    <location>
        <begin position="324"/>
        <end position="361"/>
    </location>
</feature>
<evidence type="ECO:0000256" key="14">
    <source>
        <dbReference type="SAM" id="MobiDB-lite"/>
    </source>
</evidence>
<evidence type="ECO:0000256" key="1">
    <source>
        <dbReference type="ARBA" id="ARBA00004253"/>
    </source>
</evidence>
<dbReference type="AlphaFoldDB" id="G0UK93"/>
<dbReference type="SMART" id="SM00320">
    <property type="entry name" value="WD40"/>
    <property type="match status" value="6"/>
</dbReference>
<dbReference type="PANTHER" id="PTHR46027:SF1">
    <property type="entry name" value="PEROXISOMAL TARGETING SIGNAL 2 RECEPTOR"/>
    <property type="match status" value="1"/>
</dbReference>
<evidence type="ECO:0000256" key="3">
    <source>
        <dbReference type="ARBA" id="ARBA00022448"/>
    </source>
</evidence>
<comment type="subcellular location">
    <subcellularLocation>
        <location evidence="2">Cytoplasm</location>
        <location evidence="2">Cytosol</location>
    </subcellularLocation>
    <subcellularLocation>
        <location evidence="1">Peroxisome matrix</location>
    </subcellularLocation>
</comment>
<dbReference type="GO" id="GO:0005053">
    <property type="term" value="F:peroxisome matrix targeting signal-2 binding"/>
    <property type="evidence" value="ECO:0007669"/>
    <property type="project" value="InterPro"/>
</dbReference>
<dbReference type="SUPFAM" id="SSF50978">
    <property type="entry name" value="WD40 repeat-like"/>
    <property type="match status" value="1"/>
</dbReference>
<dbReference type="InterPro" id="IPR015943">
    <property type="entry name" value="WD40/YVTN_repeat-like_dom_sf"/>
</dbReference>
<dbReference type="PRINTS" id="PR00320">
    <property type="entry name" value="GPROTEINBRPT"/>
</dbReference>
<protein>
    <recommendedName>
        <fullName evidence="12">Peroxin-7</fullName>
    </recommendedName>
</protein>
<evidence type="ECO:0000256" key="6">
    <source>
        <dbReference type="ARBA" id="ARBA00022737"/>
    </source>
</evidence>
<keyword evidence="10" id="KW-0687">Ribonucleoprotein</keyword>
<evidence type="ECO:0000256" key="9">
    <source>
        <dbReference type="ARBA" id="ARBA00023140"/>
    </source>
</evidence>
<dbReference type="GO" id="GO:1990904">
    <property type="term" value="C:ribonucleoprotein complex"/>
    <property type="evidence" value="ECO:0007669"/>
    <property type="project" value="UniProtKB-KW"/>
</dbReference>
<proteinExistence type="inferred from homology"/>
<evidence type="ECO:0000256" key="8">
    <source>
        <dbReference type="ARBA" id="ARBA00022980"/>
    </source>
</evidence>
<keyword evidence="9" id="KW-0576">Peroxisome</keyword>
<evidence type="ECO:0000256" key="4">
    <source>
        <dbReference type="ARBA" id="ARBA00022490"/>
    </source>
</evidence>
<gene>
    <name evidence="15" type="ORF">TCIL3000_3_2300</name>
</gene>